<feature type="region of interest" description="Disordered" evidence="1">
    <location>
        <begin position="1"/>
        <end position="139"/>
    </location>
</feature>
<name>A0AAV8ZSE9_9CUCU</name>
<dbReference type="InterPro" id="IPR000313">
    <property type="entry name" value="PWWP_dom"/>
</dbReference>
<dbReference type="AlphaFoldDB" id="A0AAV8ZSE9"/>
<feature type="compositionally biased region" description="Basic and acidic residues" evidence="1">
    <location>
        <begin position="65"/>
        <end position="81"/>
    </location>
</feature>
<keyword evidence="4" id="KW-1185">Reference proteome</keyword>
<dbReference type="SUPFAM" id="SSF63748">
    <property type="entry name" value="Tudor/PWWP/MBT"/>
    <property type="match status" value="1"/>
</dbReference>
<dbReference type="EMBL" id="JANEYF010000626">
    <property type="protein sequence ID" value="KAJ8968908.1"/>
    <property type="molecule type" value="Genomic_DNA"/>
</dbReference>
<evidence type="ECO:0000259" key="2">
    <source>
        <dbReference type="PROSITE" id="PS50812"/>
    </source>
</evidence>
<evidence type="ECO:0000313" key="3">
    <source>
        <dbReference type="EMBL" id="KAJ8968908.1"/>
    </source>
</evidence>
<dbReference type="SMART" id="SM00293">
    <property type="entry name" value="PWWP"/>
    <property type="match status" value="1"/>
</dbReference>
<comment type="caution">
    <text evidence="3">The sequence shown here is derived from an EMBL/GenBank/DDBJ whole genome shotgun (WGS) entry which is preliminary data.</text>
</comment>
<dbReference type="CDD" id="cd05839">
    <property type="entry name" value="PWWP_BRPF"/>
    <property type="match status" value="1"/>
</dbReference>
<evidence type="ECO:0000256" key="1">
    <source>
        <dbReference type="SAM" id="MobiDB-lite"/>
    </source>
</evidence>
<dbReference type="Proteomes" id="UP001162156">
    <property type="component" value="Unassembled WGS sequence"/>
</dbReference>
<sequence>MRPDVEPCGILFITGVSPSGVNRRTASSFQKKAQAALKKEDKDKEEKDEPSLSPLKQKKKGKSRRSAESTPNRESKERDPVPDSFKVYRAGNQTSEEENSDSDNSLSTCYSHSLSEIDSDEDSECSDSTAHSTAEAGNGVMSEKELKPLQLVWAKCRGYPWYPALIIDPKMAKGYVHKGVPIPSPPQEVLDLSLNYTEHVYLVLFFDAKRTWQWLPAEKLEILGLDSEKDESKVNEPRKPTDRKAVKKAYENAVQYQSQINDLSESGVTL</sequence>
<feature type="domain" description="PWWP" evidence="2">
    <location>
        <begin position="148"/>
        <end position="226"/>
    </location>
</feature>
<dbReference type="Gene3D" id="2.30.30.140">
    <property type="match status" value="1"/>
</dbReference>
<dbReference type="Pfam" id="PF00855">
    <property type="entry name" value="PWWP"/>
    <property type="match status" value="1"/>
</dbReference>
<dbReference type="FunFam" id="2.30.30.140:FF:000008">
    <property type="entry name" value="Bromodomain containing 1, isoform CRA_b"/>
    <property type="match status" value="1"/>
</dbReference>
<feature type="compositionally biased region" description="Polar residues" evidence="1">
    <location>
        <begin position="16"/>
        <end position="29"/>
    </location>
</feature>
<proteinExistence type="predicted"/>
<reference evidence="3" key="1">
    <citation type="journal article" date="2023" name="Insect Mol. Biol.">
        <title>Genome sequencing provides insights into the evolution of gene families encoding plant cell wall-degrading enzymes in longhorned beetles.</title>
        <authorList>
            <person name="Shin N.R."/>
            <person name="Okamura Y."/>
            <person name="Kirsch R."/>
            <person name="Pauchet Y."/>
        </authorList>
    </citation>
    <scope>NUCLEOTIDE SEQUENCE</scope>
    <source>
        <strain evidence="3">RBIC_L_NR</strain>
    </source>
</reference>
<evidence type="ECO:0000313" key="4">
    <source>
        <dbReference type="Proteomes" id="UP001162156"/>
    </source>
</evidence>
<feature type="compositionally biased region" description="Basic and acidic residues" evidence="1">
    <location>
        <begin position="37"/>
        <end position="50"/>
    </location>
</feature>
<dbReference type="PROSITE" id="PS50812">
    <property type="entry name" value="PWWP"/>
    <property type="match status" value="1"/>
</dbReference>
<gene>
    <name evidence="3" type="ORF">NQ314_002049</name>
</gene>
<protein>
    <recommendedName>
        <fullName evidence="2">PWWP domain-containing protein</fullName>
    </recommendedName>
</protein>
<organism evidence="3 4">
    <name type="scientific">Rhamnusium bicolor</name>
    <dbReference type="NCBI Taxonomy" id="1586634"/>
    <lineage>
        <taxon>Eukaryota</taxon>
        <taxon>Metazoa</taxon>
        <taxon>Ecdysozoa</taxon>
        <taxon>Arthropoda</taxon>
        <taxon>Hexapoda</taxon>
        <taxon>Insecta</taxon>
        <taxon>Pterygota</taxon>
        <taxon>Neoptera</taxon>
        <taxon>Endopterygota</taxon>
        <taxon>Coleoptera</taxon>
        <taxon>Polyphaga</taxon>
        <taxon>Cucujiformia</taxon>
        <taxon>Chrysomeloidea</taxon>
        <taxon>Cerambycidae</taxon>
        <taxon>Lepturinae</taxon>
        <taxon>Rhagiini</taxon>
        <taxon>Rhamnusium</taxon>
    </lineage>
</organism>
<accession>A0AAV8ZSE9</accession>